<evidence type="ECO:0000313" key="2">
    <source>
        <dbReference type="EMBL" id="SHF05892.1"/>
    </source>
</evidence>
<keyword evidence="3" id="KW-1185">Reference proteome</keyword>
<feature type="compositionally biased region" description="Polar residues" evidence="1">
    <location>
        <begin position="1"/>
        <end position="10"/>
    </location>
</feature>
<dbReference type="OrthoDB" id="9866304at2"/>
<dbReference type="EMBL" id="FQUI01000031">
    <property type="protein sequence ID" value="SHF05892.1"/>
    <property type="molecule type" value="Genomic_DNA"/>
</dbReference>
<evidence type="ECO:0000313" key="3">
    <source>
        <dbReference type="Proteomes" id="UP000184334"/>
    </source>
</evidence>
<name>A0A1M4YK67_MARH1</name>
<organism evidence="2 3">
    <name type="scientific">Marinitoga hydrogenitolerans (strain DSM 16785 / JCM 12826 / AT1271)</name>
    <dbReference type="NCBI Taxonomy" id="1122195"/>
    <lineage>
        <taxon>Bacteria</taxon>
        <taxon>Thermotogati</taxon>
        <taxon>Thermotogota</taxon>
        <taxon>Thermotogae</taxon>
        <taxon>Petrotogales</taxon>
        <taxon>Petrotogaceae</taxon>
        <taxon>Marinitoga</taxon>
    </lineage>
</organism>
<proteinExistence type="predicted"/>
<evidence type="ECO:0000256" key="1">
    <source>
        <dbReference type="SAM" id="MobiDB-lite"/>
    </source>
</evidence>
<accession>A0A1M4YK67</accession>
<feature type="region of interest" description="Disordered" evidence="1">
    <location>
        <begin position="1"/>
        <end position="32"/>
    </location>
</feature>
<dbReference type="Proteomes" id="UP000184334">
    <property type="component" value="Unassembled WGS sequence"/>
</dbReference>
<dbReference type="RefSeq" id="WP_072865391.1">
    <property type="nucleotide sequence ID" value="NZ_FQUI01000031.1"/>
</dbReference>
<dbReference type="AlphaFoldDB" id="A0A1M4YK67"/>
<reference evidence="2" key="1">
    <citation type="submission" date="2016-11" db="EMBL/GenBank/DDBJ databases">
        <authorList>
            <person name="Varghese N."/>
            <person name="Submissions S."/>
        </authorList>
    </citation>
    <scope>NUCLEOTIDE SEQUENCE [LARGE SCALE GENOMIC DNA]</scope>
    <source>
        <strain evidence="2">DSM 16785</strain>
    </source>
</reference>
<protein>
    <submittedName>
        <fullName evidence="2">Uncharacterized protein</fullName>
    </submittedName>
</protein>
<sequence>MITRLDNTGGISNQIQSSNQTQSSNETTSKKTIADNIAETLRKIPESTNFWGDFGAVTAGIGGDGLVFTSFNNLK</sequence>
<dbReference type="STRING" id="1122195.SAMN02745164_01698"/>
<comment type="caution">
    <text evidence="2">The sequence shown here is derived from an EMBL/GenBank/DDBJ whole genome shotgun (WGS) entry which is preliminary data.</text>
</comment>
<feature type="compositionally biased region" description="Low complexity" evidence="1">
    <location>
        <begin position="11"/>
        <end position="27"/>
    </location>
</feature>
<gene>
    <name evidence="2" type="ORF">SAMN02745164_01698</name>
</gene>